<organism evidence="2 3">
    <name type="scientific">OM182 bacterium BACL3 MAG-120619-bin3</name>
    <dbReference type="NCBI Taxonomy" id="1655593"/>
    <lineage>
        <taxon>Bacteria</taxon>
        <taxon>Pseudomonadati</taxon>
        <taxon>Pseudomonadota</taxon>
        <taxon>Gammaproteobacteria</taxon>
        <taxon>OMG group</taxon>
        <taxon>OM182 clade</taxon>
    </lineage>
</organism>
<reference evidence="2 3" key="1">
    <citation type="submission" date="2015-10" db="EMBL/GenBank/DDBJ databases">
        <title>Metagenome-Assembled Genomes uncover a global brackish microbiome.</title>
        <authorList>
            <person name="Hugerth L.W."/>
            <person name="Larsson J."/>
            <person name="Alneberg J."/>
            <person name="Lindh M.V."/>
            <person name="Legrand C."/>
            <person name="Pinhassi J."/>
            <person name="Andersson A.F."/>
        </authorList>
    </citation>
    <scope>NUCLEOTIDE SEQUENCE [LARGE SCALE GENOMIC DNA]</scope>
    <source>
        <strain evidence="2">BACL22 MAG-120619-bin3</strain>
    </source>
</reference>
<dbReference type="SUPFAM" id="SSF56601">
    <property type="entry name" value="beta-lactamase/transpeptidase-like"/>
    <property type="match status" value="1"/>
</dbReference>
<evidence type="ECO:0000313" key="2">
    <source>
        <dbReference type="EMBL" id="KRO78003.1"/>
    </source>
</evidence>
<feature type="domain" description="Beta-lactamase-related" evidence="1">
    <location>
        <begin position="5"/>
        <end position="359"/>
    </location>
</feature>
<name>A0A0R2T017_9GAMM</name>
<dbReference type="EMBL" id="LICD01000384">
    <property type="protein sequence ID" value="KRO78003.1"/>
    <property type="molecule type" value="Genomic_DNA"/>
</dbReference>
<proteinExistence type="predicted"/>
<dbReference type="InterPro" id="IPR012338">
    <property type="entry name" value="Beta-lactam/transpept-like"/>
</dbReference>
<accession>A0A0R2T017</accession>
<dbReference type="PANTHER" id="PTHR43283">
    <property type="entry name" value="BETA-LACTAMASE-RELATED"/>
    <property type="match status" value="1"/>
</dbReference>
<dbReference type="AlphaFoldDB" id="A0A0R2T017"/>
<dbReference type="PANTHER" id="PTHR43283:SF3">
    <property type="entry name" value="BETA-LACTAMASE FAMILY PROTEIN (AFU_ORTHOLOGUE AFUA_5G07500)"/>
    <property type="match status" value="1"/>
</dbReference>
<protein>
    <recommendedName>
        <fullName evidence="1">Beta-lactamase-related domain-containing protein</fullName>
    </recommendedName>
</protein>
<evidence type="ECO:0000259" key="1">
    <source>
        <dbReference type="Pfam" id="PF00144"/>
    </source>
</evidence>
<dbReference type="Pfam" id="PF00144">
    <property type="entry name" value="Beta-lactamase"/>
    <property type="match status" value="1"/>
</dbReference>
<dbReference type="InterPro" id="IPR001466">
    <property type="entry name" value="Beta-lactam-related"/>
</dbReference>
<gene>
    <name evidence="2" type="ORF">ABR85_12870</name>
</gene>
<dbReference type="InterPro" id="IPR050789">
    <property type="entry name" value="Diverse_Enzym_Activities"/>
</dbReference>
<comment type="caution">
    <text evidence="2">The sequence shown here is derived from an EMBL/GenBank/DDBJ whole genome shotgun (WGS) entry which is preliminary data.</text>
</comment>
<sequence>MKNIDEILSRYIASGDLPCAVAGVANADGTLYMGAAGLRSLDETQAMTTDTIFAIASMTKAITTVATLQLVEQGLIDLDAPITTYLPDLDRLKVLSGFDDEGKPMLVSPESIPTTRQLLTHTSGYVYEIWNANGLKNVANGNLDSFFTDGGNGMMAPLGFSPGQRWEYGIGIDWAGVVVETLSGKSLDVYFSDHIFSPLRMQDTFYEVPEEKTARRAAIHSRQVSGLTVIPHLGEPVSGGGGLSSTIADYLRFMRAILNQGTLDGAAILQPYTVDMMFENNIGDLIVTPGTTLMPTLSNDFDMGFGTPSKWGLGFLLHQAQTESGRPKGTASWAGLFNSYFWIDRENDLCAVIGTQVLPFYDTHAIAMLKDFEAAVYENLNS</sequence>
<dbReference type="Gene3D" id="3.40.710.10">
    <property type="entry name" value="DD-peptidase/beta-lactamase superfamily"/>
    <property type="match status" value="1"/>
</dbReference>
<dbReference type="Proteomes" id="UP000051242">
    <property type="component" value="Unassembled WGS sequence"/>
</dbReference>
<evidence type="ECO:0000313" key="3">
    <source>
        <dbReference type="Proteomes" id="UP000051242"/>
    </source>
</evidence>